<dbReference type="InterPro" id="IPR043755">
    <property type="entry name" value="DUF5701"/>
</dbReference>
<keyword evidence="2" id="KW-1185">Reference proteome</keyword>
<dbReference type="EMBL" id="FOEE01000019">
    <property type="protein sequence ID" value="SEP25556.1"/>
    <property type="molecule type" value="Genomic_DNA"/>
</dbReference>
<accession>A0A1H8WD37</accession>
<name>A0A1H8WD37_9ACTN</name>
<protein>
    <submittedName>
        <fullName evidence="1">Uncharacterized protein</fullName>
    </submittedName>
</protein>
<evidence type="ECO:0000313" key="1">
    <source>
        <dbReference type="EMBL" id="SEP25556.1"/>
    </source>
</evidence>
<dbReference type="Proteomes" id="UP000198960">
    <property type="component" value="Unassembled WGS sequence"/>
</dbReference>
<gene>
    <name evidence="1" type="ORF">SAMN05660991_04298</name>
</gene>
<dbReference type="Pfam" id="PF18959">
    <property type="entry name" value="DUF5701"/>
    <property type="match status" value="1"/>
</dbReference>
<dbReference type="OrthoDB" id="3242676at2"/>
<dbReference type="AlphaFoldDB" id="A0A1H8WD37"/>
<dbReference type="RefSeq" id="WP_091948677.1">
    <property type="nucleotide sequence ID" value="NZ_FOEE01000019.1"/>
</dbReference>
<reference evidence="2" key="1">
    <citation type="submission" date="2016-10" db="EMBL/GenBank/DDBJ databases">
        <authorList>
            <person name="Varghese N."/>
            <person name="Submissions S."/>
        </authorList>
    </citation>
    <scope>NUCLEOTIDE SEQUENCE [LARGE SCALE GENOMIC DNA]</scope>
    <source>
        <strain evidence="2">DSM 45413</strain>
    </source>
</reference>
<evidence type="ECO:0000313" key="2">
    <source>
        <dbReference type="Proteomes" id="UP000198960"/>
    </source>
</evidence>
<proteinExistence type="predicted"/>
<organism evidence="1 2">
    <name type="scientific">Trujillonella endophytica</name>
    <dbReference type="NCBI Taxonomy" id="673521"/>
    <lineage>
        <taxon>Bacteria</taxon>
        <taxon>Bacillati</taxon>
        <taxon>Actinomycetota</taxon>
        <taxon>Actinomycetes</taxon>
        <taxon>Geodermatophilales</taxon>
        <taxon>Geodermatophilaceae</taxon>
        <taxon>Trujillonella</taxon>
    </lineage>
</organism>
<sequence>MSALPTLPALPAATAAELEFDRQVHALVATGLPPLLGLAEECFRACCEPLRDVLPTEPVGGRVPFVVVVPDVPVLDVLATVQTAGGGGFCTMEPGDLAGFRPLPELGVPPVPYLLLDVDTGADTLNVRPRDVAPRLAAAGRTPLTVAEGLALLVSDPGVLRSRGCYSLLGSRAGDKRVPALWVSGRRPRLGWCYEGAPHTWLGTASCAARGTGGPAAPEPRG</sequence>
<dbReference type="STRING" id="673521.SAMN05660991_04298"/>